<dbReference type="EMBL" id="SNRW01035801">
    <property type="protein sequence ID" value="KAA6354726.1"/>
    <property type="molecule type" value="Genomic_DNA"/>
</dbReference>
<gene>
    <name evidence="1" type="ORF">EZS28_049747</name>
</gene>
<evidence type="ECO:0000313" key="1">
    <source>
        <dbReference type="EMBL" id="KAA6354726.1"/>
    </source>
</evidence>
<reference evidence="1 2" key="1">
    <citation type="submission" date="2019-03" db="EMBL/GenBank/DDBJ databases">
        <title>Single cell metagenomics reveals metabolic interactions within the superorganism composed of flagellate Streblomastix strix and complex community of Bacteroidetes bacteria on its surface.</title>
        <authorList>
            <person name="Treitli S.C."/>
            <person name="Kolisko M."/>
            <person name="Husnik F."/>
            <person name="Keeling P."/>
            <person name="Hampl V."/>
        </authorList>
    </citation>
    <scope>NUCLEOTIDE SEQUENCE [LARGE SCALE GENOMIC DNA]</scope>
    <source>
        <strain evidence="1">ST1C</strain>
    </source>
</reference>
<dbReference type="AlphaFoldDB" id="A0A5J4T8H5"/>
<accession>A0A5J4T8H5</accession>
<dbReference type="Proteomes" id="UP000324800">
    <property type="component" value="Unassembled WGS sequence"/>
</dbReference>
<evidence type="ECO:0000313" key="2">
    <source>
        <dbReference type="Proteomes" id="UP000324800"/>
    </source>
</evidence>
<comment type="caution">
    <text evidence="1">The sequence shown here is derived from an EMBL/GenBank/DDBJ whole genome shotgun (WGS) entry which is preliminary data.</text>
</comment>
<sequence length="105" mass="12059">SIYLIADAKLINQLALFSFTPSYRSYPPTNYTYRFGDSQASDVVNVPLALISTYLPNRYLIDRPLPYVNDFGSIDVIQLFDVGQYNRINPIIRYNSLTVESKIQQ</sequence>
<feature type="non-terminal residue" evidence="1">
    <location>
        <position position="1"/>
    </location>
</feature>
<organism evidence="1 2">
    <name type="scientific">Streblomastix strix</name>
    <dbReference type="NCBI Taxonomy" id="222440"/>
    <lineage>
        <taxon>Eukaryota</taxon>
        <taxon>Metamonada</taxon>
        <taxon>Preaxostyla</taxon>
        <taxon>Oxymonadida</taxon>
        <taxon>Streblomastigidae</taxon>
        <taxon>Streblomastix</taxon>
    </lineage>
</organism>
<proteinExistence type="predicted"/>
<protein>
    <submittedName>
        <fullName evidence="1">Uncharacterized protein</fullName>
    </submittedName>
</protein>
<name>A0A5J4T8H5_9EUKA</name>